<dbReference type="GO" id="GO:0030427">
    <property type="term" value="C:site of polarized growth"/>
    <property type="evidence" value="ECO:0007669"/>
    <property type="project" value="TreeGrafter"/>
</dbReference>
<dbReference type="GO" id="GO:0051015">
    <property type="term" value="F:actin filament binding"/>
    <property type="evidence" value="ECO:0007669"/>
    <property type="project" value="TreeGrafter"/>
</dbReference>
<feature type="region of interest" description="Disordered" evidence="1">
    <location>
        <begin position="128"/>
        <end position="269"/>
    </location>
</feature>
<dbReference type="InterPro" id="IPR029006">
    <property type="entry name" value="ADF-H/Gelsolin-like_dom_sf"/>
</dbReference>
<dbReference type="STRING" id="1314781.A0A166AHS0"/>
<feature type="compositionally biased region" description="Basic and acidic residues" evidence="1">
    <location>
        <begin position="319"/>
        <end position="371"/>
    </location>
</feature>
<gene>
    <name evidence="3" type="ORF">EXIGLDRAFT_836751</name>
</gene>
<dbReference type="InterPro" id="IPR001849">
    <property type="entry name" value="PH_domain"/>
</dbReference>
<dbReference type="Gene3D" id="3.40.20.10">
    <property type="entry name" value="Severin"/>
    <property type="match status" value="1"/>
</dbReference>
<evidence type="ECO:0000313" key="4">
    <source>
        <dbReference type="Proteomes" id="UP000077266"/>
    </source>
</evidence>
<dbReference type="PANTHER" id="PTHR10829:SF56">
    <property type="entry name" value="ADF-H DOMAIN-CONTAINING PROTEIN"/>
    <property type="match status" value="1"/>
</dbReference>
<dbReference type="InParanoid" id="A0A166AHS0"/>
<protein>
    <recommendedName>
        <fullName evidence="2">ADF-H domain-containing protein</fullName>
    </recommendedName>
</protein>
<dbReference type="Proteomes" id="UP000077266">
    <property type="component" value="Unassembled WGS sequence"/>
</dbReference>
<feature type="domain" description="ADF-H" evidence="2">
    <location>
        <begin position="2"/>
        <end position="127"/>
    </location>
</feature>
<sequence length="575" mass="66419">MSVDVSAQDIAQAYEHVRAKQLDWLLLTYGQTRDKLSLLTSGTGGVDELVKALPDDDVSFAFCREEEKDRSYFCLISYVPEKTNALVAARALVHSRAVAANFKAHHATMSAAKREDITTRSVRAKLRLDAQPRQRNLTQFDASDFEPQPSRIPVRADTLPNGLHARAATETPRSVSDSTLHHARTGTTPSAASGRPESPSVRKDDALPPPPPPPKDPDRDSWVPISSPTSMHHHTDSYGNGNAYPEPPSPTTTIPTIPDDGHSYYNPTLGRSSFAYSENSQYSQSTSTLHTDFARRQQQRLPPIPVPTPLPRGVSLPRKSLEERQREIESKRERERREMEELQRREREEQERRRRDRLEQQKREEEEEESRRRKEEQERRRWVAERQRKAEARRLEEERKAREEEERKAADMQRRVEEARRAKLRREAEERAAAEERRWREKEREDEERAKIERLKNIAVQFVAEAGGQEVALSGECTVQTSWSTTWRRRYFELNNETMTFYKHEADPQPLDVMRIKGRVRKIGTWKDGHDELQAIPHSFAVEFKDDEGPWFFYTDSEEAKDVLVGLISKACGLL</sequence>
<dbReference type="SMART" id="SM00102">
    <property type="entry name" value="ADF"/>
    <property type="match status" value="1"/>
</dbReference>
<dbReference type="SUPFAM" id="SSF50729">
    <property type="entry name" value="PH domain-like"/>
    <property type="match status" value="1"/>
</dbReference>
<dbReference type="EMBL" id="KV426016">
    <property type="protein sequence ID" value="KZV91989.1"/>
    <property type="molecule type" value="Genomic_DNA"/>
</dbReference>
<dbReference type="SMART" id="SM00233">
    <property type="entry name" value="PH"/>
    <property type="match status" value="1"/>
</dbReference>
<keyword evidence="4" id="KW-1185">Reference proteome</keyword>
<feature type="region of interest" description="Disordered" evidence="1">
    <location>
        <begin position="393"/>
        <end position="414"/>
    </location>
</feature>
<dbReference type="Pfam" id="PF00241">
    <property type="entry name" value="Cofilin_ADF"/>
    <property type="match status" value="1"/>
</dbReference>
<reference evidence="3 4" key="1">
    <citation type="journal article" date="2016" name="Mol. Biol. Evol.">
        <title>Comparative Genomics of Early-Diverging Mushroom-Forming Fungi Provides Insights into the Origins of Lignocellulose Decay Capabilities.</title>
        <authorList>
            <person name="Nagy L.G."/>
            <person name="Riley R."/>
            <person name="Tritt A."/>
            <person name="Adam C."/>
            <person name="Daum C."/>
            <person name="Floudas D."/>
            <person name="Sun H."/>
            <person name="Yadav J.S."/>
            <person name="Pangilinan J."/>
            <person name="Larsson K.H."/>
            <person name="Matsuura K."/>
            <person name="Barry K."/>
            <person name="Labutti K."/>
            <person name="Kuo R."/>
            <person name="Ohm R.A."/>
            <person name="Bhattacharya S.S."/>
            <person name="Shirouzu T."/>
            <person name="Yoshinaga Y."/>
            <person name="Martin F.M."/>
            <person name="Grigoriev I.V."/>
            <person name="Hibbett D.S."/>
        </authorList>
    </citation>
    <scope>NUCLEOTIDE SEQUENCE [LARGE SCALE GENOMIC DNA]</scope>
    <source>
        <strain evidence="3 4">HHB12029</strain>
    </source>
</reference>
<organism evidence="3 4">
    <name type="scientific">Exidia glandulosa HHB12029</name>
    <dbReference type="NCBI Taxonomy" id="1314781"/>
    <lineage>
        <taxon>Eukaryota</taxon>
        <taxon>Fungi</taxon>
        <taxon>Dikarya</taxon>
        <taxon>Basidiomycota</taxon>
        <taxon>Agaricomycotina</taxon>
        <taxon>Agaricomycetes</taxon>
        <taxon>Auriculariales</taxon>
        <taxon>Exidiaceae</taxon>
        <taxon>Exidia</taxon>
    </lineage>
</organism>
<dbReference type="GO" id="GO:0030833">
    <property type="term" value="P:regulation of actin filament polymerization"/>
    <property type="evidence" value="ECO:0007669"/>
    <property type="project" value="TreeGrafter"/>
</dbReference>
<dbReference type="GO" id="GO:0005884">
    <property type="term" value="C:actin filament"/>
    <property type="evidence" value="ECO:0007669"/>
    <property type="project" value="TreeGrafter"/>
</dbReference>
<dbReference type="PROSITE" id="PS51263">
    <property type="entry name" value="ADF_H"/>
    <property type="match status" value="1"/>
</dbReference>
<name>A0A166AHS0_EXIGL</name>
<evidence type="ECO:0000256" key="1">
    <source>
        <dbReference type="SAM" id="MobiDB-lite"/>
    </source>
</evidence>
<dbReference type="Gene3D" id="2.30.29.30">
    <property type="entry name" value="Pleckstrin-homology domain (PH domain)/Phosphotyrosine-binding domain (PTB)"/>
    <property type="match status" value="1"/>
</dbReference>
<dbReference type="GO" id="GO:0030864">
    <property type="term" value="C:cortical actin cytoskeleton"/>
    <property type="evidence" value="ECO:0007669"/>
    <property type="project" value="TreeGrafter"/>
</dbReference>
<dbReference type="PANTHER" id="PTHR10829">
    <property type="entry name" value="CORTACTIN AND DREBRIN"/>
    <property type="match status" value="1"/>
</dbReference>
<proteinExistence type="predicted"/>
<dbReference type="InterPro" id="IPR002108">
    <property type="entry name" value="ADF-H"/>
</dbReference>
<dbReference type="OrthoDB" id="2123378at2759"/>
<dbReference type="SUPFAM" id="SSF55753">
    <property type="entry name" value="Actin depolymerizing proteins"/>
    <property type="match status" value="1"/>
</dbReference>
<dbReference type="InterPro" id="IPR011993">
    <property type="entry name" value="PH-like_dom_sf"/>
</dbReference>
<evidence type="ECO:0000313" key="3">
    <source>
        <dbReference type="EMBL" id="KZV91989.1"/>
    </source>
</evidence>
<feature type="region of interest" description="Disordered" evidence="1">
    <location>
        <begin position="300"/>
        <end position="371"/>
    </location>
</feature>
<dbReference type="AlphaFoldDB" id="A0A166AHS0"/>
<accession>A0A166AHS0</accession>
<evidence type="ECO:0000259" key="2">
    <source>
        <dbReference type="PROSITE" id="PS51263"/>
    </source>
</evidence>